<feature type="region of interest" description="Disordered" evidence="1">
    <location>
        <begin position="1"/>
        <end position="36"/>
    </location>
</feature>
<proteinExistence type="predicted"/>
<gene>
    <name evidence="2" type="ORF">SAMN05660337_3101</name>
</gene>
<feature type="compositionally biased region" description="Basic and acidic residues" evidence="1">
    <location>
        <begin position="27"/>
        <end position="36"/>
    </location>
</feature>
<keyword evidence="3" id="KW-1185">Reference proteome</keyword>
<feature type="compositionally biased region" description="Basic and acidic residues" evidence="1">
    <location>
        <begin position="1"/>
        <end position="15"/>
    </location>
</feature>
<dbReference type="STRING" id="246191.SAMN05660337_3101"/>
<reference evidence="3" key="1">
    <citation type="submission" date="2016-10" db="EMBL/GenBank/DDBJ databases">
        <authorList>
            <person name="Varghese N."/>
            <person name="Submissions S."/>
        </authorList>
    </citation>
    <scope>NUCLEOTIDE SEQUENCE [LARGE SCALE GENOMIC DNA]</scope>
    <source>
        <strain evidence="3">DSM 16995</strain>
    </source>
</reference>
<accession>A0A1G9KJC5</accession>
<organism evidence="2 3">
    <name type="scientific">Maridesulfovibrio ferrireducens</name>
    <dbReference type="NCBI Taxonomy" id="246191"/>
    <lineage>
        <taxon>Bacteria</taxon>
        <taxon>Pseudomonadati</taxon>
        <taxon>Thermodesulfobacteriota</taxon>
        <taxon>Desulfovibrionia</taxon>
        <taxon>Desulfovibrionales</taxon>
        <taxon>Desulfovibrionaceae</taxon>
        <taxon>Maridesulfovibrio</taxon>
    </lineage>
</organism>
<sequence length="36" mass="4285">MGGQKKIERKKELERKRHRRAKRVKARIAEAKAAKK</sequence>
<evidence type="ECO:0000313" key="2">
    <source>
        <dbReference type="EMBL" id="SDL49614.1"/>
    </source>
</evidence>
<dbReference type="AlphaFoldDB" id="A0A1G9KJC5"/>
<feature type="compositionally biased region" description="Basic residues" evidence="1">
    <location>
        <begin position="16"/>
        <end position="26"/>
    </location>
</feature>
<protein>
    <submittedName>
        <fullName evidence="2">Uncharacterized protein</fullName>
    </submittedName>
</protein>
<evidence type="ECO:0000313" key="3">
    <source>
        <dbReference type="Proteomes" id="UP000199053"/>
    </source>
</evidence>
<dbReference type="Proteomes" id="UP000199053">
    <property type="component" value="Unassembled WGS sequence"/>
</dbReference>
<name>A0A1G9KJC5_9BACT</name>
<evidence type="ECO:0000256" key="1">
    <source>
        <dbReference type="SAM" id="MobiDB-lite"/>
    </source>
</evidence>
<dbReference type="EMBL" id="FNGA01000005">
    <property type="protein sequence ID" value="SDL49614.1"/>
    <property type="molecule type" value="Genomic_DNA"/>
</dbReference>